<dbReference type="CDD" id="cd01647">
    <property type="entry name" value="RT_LTR"/>
    <property type="match status" value="1"/>
</dbReference>
<feature type="region of interest" description="Disordered" evidence="7">
    <location>
        <begin position="1033"/>
        <end position="1057"/>
    </location>
</feature>
<dbReference type="SUPFAM" id="SSF56672">
    <property type="entry name" value="DNA/RNA polymerases"/>
    <property type="match status" value="1"/>
</dbReference>
<dbReference type="InterPro" id="IPR012337">
    <property type="entry name" value="RNaseH-like_sf"/>
</dbReference>
<dbReference type="Pfam" id="PF00078">
    <property type="entry name" value="RVT_1"/>
    <property type="match status" value="2"/>
</dbReference>
<dbReference type="GO" id="GO:0042575">
    <property type="term" value="C:DNA polymerase complex"/>
    <property type="evidence" value="ECO:0007669"/>
    <property type="project" value="UniProtKB-ARBA"/>
</dbReference>
<name>A0A6H5J2D6_9HYME</name>
<dbReference type="Gene3D" id="1.10.340.70">
    <property type="match status" value="1"/>
</dbReference>
<keyword evidence="4" id="KW-0378">Hydrolase</keyword>
<dbReference type="InterPro" id="IPR043128">
    <property type="entry name" value="Rev_trsase/Diguanyl_cyclase"/>
</dbReference>
<evidence type="ECO:0000259" key="9">
    <source>
        <dbReference type="PROSITE" id="PS50994"/>
    </source>
</evidence>
<dbReference type="Pfam" id="PF17921">
    <property type="entry name" value="Integrase_H2C2"/>
    <property type="match status" value="1"/>
</dbReference>
<evidence type="ECO:0000313" key="11">
    <source>
        <dbReference type="Proteomes" id="UP000479190"/>
    </source>
</evidence>
<dbReference type="Pfam" id="PF00665">
    <property type="entry name" value="rve"/>
    <property type="match status" value="1"/>
</dbReference>
<feature type="compositionally biased region" description="Acidic residues" evidence="7">
    <location>
        <begin position="1046"/>
        <end position="1056"/>
    </location>
</feature>
<keyword evidence="6" id="KW-0511">Multifunctional enzyme</keyword>
<sequence>MVETLTARLNGLFDAHAPLRTIVQKKCGKPWFGAGLKAIIRERNRAWRRYRRLGRPDDLAEFKRLRNHLRVAARNAKAAYYRARLTGCAPAQAWRILRSLSVSSRTQDSFMLPVDVDTLNEGFVRGGGHVAVSVLRPTVKVAPEERLYLTDVDACERLVSCWCLPETLEGGIGAPAAQALPAARDASHLRPISILCSLSKIFECVALKRMSDFVEERDFLDAFQSGFRRCHSTQTALMRIVDCLRESVERGEVTLMVAIDFSRAFDMADVDLLLRKLCALDFSDAACAWLRSYLSRRPQCVLGPRGVFAALARLRRHRDCLPRETRLMLVKSLVFPHLDYGAGLLADLSKELTTRMERCMNAALRFVTGVSRFDHITPSYVACGLLKYSRRRDYLALCLLASTLRRGGPAYLASRLSFVHRDASGSLRRSQLELKIPWAATSSLQNAFYVHTSRLWNDLPRDLQARYRGETFGTCEMRVILRHWTCRPDITKCRCTKTRTSTLRSLFQAWACTSGFVCPFGISGGPATFQELMDRVIGPDLEPFAFSYLDDIIIVSSTFTEHLEKLELVLKRIADANLTINREKSFFCQASVKFLGVIVDREGIRPDPDKTAPMANFPAPKTLKQLRRFLGMASWYRKFLENFATIAEPLTRLTRKGEKFTWAEDQQNSFEKIRGMLATAPVLNQPSFEHEFVIQTDASDTGLGAVLTQTIDNTERVLCFASRTMNAAERNYSVTERECLAVLWTVQKFRPYVEGYHFKVISDHSSLKWLHNLKNPTVGNRLYHYRPDTSIEDLIEDQDAWKLLVSKHKRREILRENHEEPTAGHFGRHKTYERIALRYYWPSLHREVTRYVKAYQICQQCKVQQLLPAGLMGRRPFTKPWSVVAGDVMGPFPRTARGNEYILVFVDEFTRWVEVIPICKANVQTIRRELNERIFLRFGVPDIFHSDNGTEFKNKIVDKFLKERGVKHTTIAPYADHQNPTKRVNRTFKTRIIAYIEERHNTWDVHLPELTFAYNTATQESTKMSPAFLNMGRHPRPGNTVRQQEDEAAAEDDEEEQINHWRDRMNRMKEIHELAATNSRNAQERQARYYDARHRDVVYKVGDQVWRKNRVLSSSVGGILSQDLKSSPKSSARTYMKSATSREMSSVNHRQATCDRSTSRRTLAMTNSLLQSSRKILLRSKKILPRSREILLRSKKITEL</sequence>
<dbReference type="Gene3D" id="3.30.420.10">
    <property type="entry name" value="Ribonuclease H-like superfamily/Ribonuclease H"/>
    <property type="match status" value="1"/>
</dbReference>
<evidence type="ECO:0000256" key="1">
    <source>
        <dbReference type="ARBA" id="ARBA00012493"/>
    </source>
</evidence>
<dbReference type="PROSITE" id="PS50878">
    <property type="entry name" value="RT_POL"/>
    <property type="match status" value="1"/>
</dbReference>
<keyword evidence="11" id="KW-1185">Reference proteome</keyword>
<reference evidence="10 11" key="1">
    <citation type="submission" date="2020-02" db="EMBL/GenBank/DDBJ databases">
        <authorList>
            <person name="Ferguson B K."/>
        </authorList>
    </citation>
    <scope>NUCLEOTIDE SEQUENCE [LARGE SCALE GENOMIC DNA]</scope>
</reference>
<dbReference type="AlphaFoldDB" id="A0A6H5J2D6"/>
<keyword evidence="5" id="KW-0695">RNA-directed DNA polymerase</keyword>
<keyword evidence="3" id="KW-0540">Nuclease</keyword>
<keyword evidence="2" id="KW-0808">Transferase</keyword>
<dbReference type="GO" id="GO:0004519">
    <property type="term" value="F:endonuclease activity"/>
    <property type="evidence" value="ECO:0007669"/>
    <property type="project" value="UniProtKB-KW"/>
</dbReference>
<dbReference type="PROSITE" id="PS50994">
    <property type="entry name" value="INTEGRASE"/>
    <property type="match status" value="1"/>
</dbReference>
<dbReference type="SUPFAM" id="SSF53098">
    <property type="entry name" value="Ribonuclease H-like"/>
    <property type="match status" value="1"/>
</dbReference>
<dbReference type="CDD" id="cd09274">
    <property type="entry name" value="RNase_HI_RT_Ty3"/>
    <property type="match status" value="1"/>
</dbReference>
<dbReference type="InterPro" id="IPR036397">
    <property type="entry name" value="RNaseH_sf"/>
</dbReference>
<dbReference type="OrthoDB" id="10056831at2759"/>
<dbReference type="FunFam" id="3.30.420.10:FF:000032">
    <property type="entry name" value="Retrovirus-related Pol polyprotein from transposon 297-like Protein"/>
    <property type="match status" value="1"/>
</dbReference>
<dbReference type="Gene3D" id="3.10.20.370">
    <property type="match status" value="1"/>
</dbReference>
<dbReference type="PANTHER" id="PTHR37984">
    <property type="entry name" value="PROTEIN CBG26694"/>
    <property type="match status" value="1"/>
</dbReference>
<dbReference type="GO" id="GO:0003964">
    <property type="term" value="F:RNA-directed DNA polymerase activity"/>
    <property type="evidence" value="ECO:0007669"/>
    <property type="project" value="UniProtKB-KW"/>
</dbReference>
<evidence type="ECO:0000256" key="2">
    <source>
        <dbReference type="ARBA" id="ARBA00022695"/>
    </source>
</evidence>
<protein>
    <recommendedName>
        <fullName evidence="1">RNA-directed DNA polymerase</fullName>
        <ecNumber evidence="1">2.7.7.49</ecNumber>
    </recommendedName>
</protein>
<dbReference type="InterPro" id="IPR041588">
    <property type="entry name" value="Integrase_H2C2"/>
</dbReference>
<keyword evidence="4" id="KW-0255">Endonuclease</keyword>
<dbReference type="EC" id="2.7.7.49" evidence="1"/>
<dbReference type="FunFam" id="3.10.20.370:FF:000001">
    <property type="entry name" value="Retrovirus-related Pol polyprotein from transposon 17.6-like protein"/>
    <property type="match status" value="1"/>
</dbReference>
<dbReference type="GO" id="GO:0003676">
    <property type="term" value="F:nucleic acid binding"/>
    <property type="evidence" value="ECO:0007669"/>
    <property type="project" value="InterPro"/>
</dbReference>
<dbReference type="Gene3D" id="3.30.70.270">
    <property type="match status" value="2"/>
</dbReference>
<dbReference type="FunFam" id="1.10.340.70:FF:000001">
    <property type="entry name" value="Retrovirus-related Pol polyprotein from transposon gypsy-like Protein"/>
    <property type="match status" value="1"/>
</dbReference>
<feature type="domain" description="Integrase catalytic" evidence="9">
    <location>
        <begin position="872"/>
        <end position="1034"/>
    </location>
</feature>
<evidence type="ECO:0000256" key="3">
    <source>
        <dbReference type="ARBA" id="ARBA00022722"/>
    </source>
</evidence>
<organism evidence="10 11">
    <name type="scientific">Trichogramma brassicae</name>
    <dbReference type="NCBI Taxonomy" id="86971"/>
    <lineage>
        <taxon>Eukaryota</taxon>
        <taxon>Metazoa</taxon>
        <taxon>Ecdysozoa</taxon>
        <taxon>Arthropoda</taxon>
        <taxon>Hexapoda</taxon>
        <taxon>Insecta</taxon>
        <taxon>Pterygota</taxon>
        <taxon>Neoptera</taxon>
        <taxon>Endopterygota</taxon>
        <taxon>Hymenoptera</taxon>
        <taxon>Apocrita</taxon>
        <taxon>Proctotrupomorpha</taxon>
        <taxon>Chalcidoidea</taxon>
        <taxon>Trichogrammatidae</taxon>
        <taxon>Trichogramma</taxon>
    </lineage>
</organism>
<accession>A0A6H5J2D6</accession>
<dbReference type="FunFam" id="3.30.70.270:FF:000003">
    <property type="entry name" value="Transposon Ty3-G Gag-Pol polyprotein"/>
    <property type="match status" value="1"/>
</dbReference>
<gene>
    <name evidence="10" type="ORF">TBRA_LOCUS15333</name>
</gene>
<evidence type="ECO:0000256" key="6">
    <source>
        <dbReference type="ARBA" id="ARBA00023268"/>
    </source>
</evidence>
<proteinExistence type="predicted"/>
<dbReference type="InterPro" id="IPR000477">
    <property type="entry name" value="RT_dom"/>
</dbReference>
<dbReference type="Proteomes" id="UP000479190">
    <property type="component" value="Unassembled WGS sequence"/>
</dbReference>
<keyword evidence="2" id="KW-0548">Nucleotidyltransferase</keyword>
<dbReference type="EMBL" id="CADCXV010001339">
    <property type="protein sequence ID" value="CAB0043745.1"/>
    <property type="molecule type" value="Genomic_DNA"/>
</dbReference>
<dbReference type="FunFam" id="3.30.70.270:FF:000020">
    <property type="entry name" value="Transposon Tf2-6 polyprotein-like Protein"/>
    <property type="match status" value="1"/>
</dbReference>
<evidence type="ECO:0000313" key="10">
    <source>
        <dbReference type="EMBL" id="CAB0043745.1"/>
    </source>
</evidence>
<dbReference type="InterPro" id="IPR001584">
    <property type="entry name" value="Integrase_cat-core"/>
</dbReference>
<dbReference type="GO" id="GO:0015074">
    <property type="term" value="P:DNA integration"/>
    <property type="evidence" value="ECO:0007669"/>
    <property type="project" value="InterPro"/>
</dbReference>
<dbReference type="InterPro" id="IPR050951">
    <property type="entry name" value="Retrovirus_Pol_polyprotein"/>
</dbReference>
<feature type="domain" description="Reverse transcriptase" evidence="8">
    <location>
        <begin position="163"/>
        <end position="599"/>
    </location>
</feature>
<dbReference type="PANTHER" id="PTHR37984:SF5">
    <property type="entry name" value="PROTEIN NYNRIN-LIKE"/>
    <property type="match status" value="1"/>
</dbReference>
<dbReference type="Pfam" id="PF17919">
    <property type="entry name" value="RT_RNaseH_2"/>
    <property type="match status" value="1"/>
</dbReference>
<evidence type="ECO:0000259" key="8">
    <source>
        <dbReference type="PROSITE" id="PS50878"/>
    </source>
</evidence>
<evidence type="ECO:0000256" key="4">
    <source>
        <dbReference type="ARBA" id="ARBA00022759"/>
    </source>
</evidence>
<evidence type="ECO:0000256" key="5">
    <source>
        <dbReference type="ARBA" id="ARBA00022918"/>
    </source>
</evidence>
<evidence type="ECO:0000256" key="7">
    <source>
        <dbReference type="SAM" id="MobiDB-lite"/>
    </source>
</evidence>
<dbReference type="InterPro" id="IPR041577">
    <property type="entry name" value="RT_RNaseH_2"/>
</dbReference>
<dbReference type="InterPro" id="IPR043502">
    <property type="entry name" value="DNA/RNA_pol_sf"/>
</dbReference>